<proteinExistence type="predicted"/>
<name>A0ABU9APW2_9BACT</name>
<sequence>MAVSLFKPALVALGAGTLIAGSYYVSTEVGLQTEGWHEVSVEMARNPGYAAVGQSYFTPDGSKLLVTAITRHEGKFILQARVQVTHRYALAMFPTRWEHSFAMDTPSVEWTLRQASGQPPAPLTAAIGRQWHVLN</sequence>
<organism evidence="1 2">
    <name type="scientific">Luteolibacter soli</name>
    <dbReference type="NCBI Taxonomy" id="3135280"/>
    <lineage>
        <taxon>Bacteria</taxon>
        <taxon>Pseudomonadati</taxon>
        <taxon>Verrucomicrobiota</taxon>
        <taxon>Verrucomicrobiia</taxon>
        <taxon>Verrucomicrobiales</taxon>
        <taxon>Verrucomicrobiaceae</taxon>
        <taxon>Luteolibacter</taxon>
    </lineage>
</organism>
<comment type="caution">
    <text evidence="1">The sequence shown here is derived from an EMBL/GenBank/DDBJ whole genome shotgun (WGS) entry which is preliminary data.</text>
</comment>
<gene>
    <name evidence="1" type="ORF">WKV53_03605</name>
</gene>
<dbReference type="EMBL" id="JBBUKT010000001">
    <property type="protein sequence ID" value="MEK7949563.1"/>
    <property type="molecule type" value="Genomic_DNA"/>
</dbReference>
<reference evidence="1 2" key="1">
    <citation type="submission" date="2024-04" db="EMBL/GenBank/DDBJ databases">
        <title>Luteolibacter sp. isolated from soil.</title>
        <authorList>
            <person name="An J."/>
        </authorList>
    </citation>
    <scope>NUCLEOTIDE SEQUENCE [LARGE SCALE GENOMIC DNA]</scope>
    <source>
        <strain evidence="1 2">Y139</strain>
    </source>
</reference>
<evidence type="ECO:0000313" key="1">
    <source>
        <dbReference type="EMBL" id="MEK7949563.1"/>
    </source>
</evidence>
<dbReference type="RefSeq" id="WP_341402981.1">
    <property type="nucleotide sequence ID" value="NZ_JBBUKT010000001.1"/>
</dbReference>
<protein>
    <submittedName>
        <fullName evidence="1">Uncharacterized protein</fullName>
    </submittedName>
</protein>
<keyword evidence="2" id="KW-1185">Reference proteome</keyword>
<accession>A0ABU9APW2</accession>
<dbReference type="Proteomes" id="UP001371305">
    <property type="component" value="Unassembled WGS sequence"/>
</dbReference>
<evidence type="ECO:0000313" key="2">
    <source>
        <dbReference type="Proteomes" id="UP001371305"/>
    </source>
</evidence>